<protein>
    <submittedName>
        <fullName evidence="2">Alkyl hydroperoxide reductase</fullName>
    </submittedName>
</protein>
<accession>A0A1R1HZ82</accession>
<dbReference type="OrthoDB" id="9809746at2"/>
<keyword evidence="3" id="KW-1185">Reference proteome</keyword>
<evidence type="ECO:0000313" key="3">
    <source>
        <dbReference type="Proteomes" id="UP000187526"/>
    </source>
</evidence>
<dbReference type="CDD" id="cd02970">
    <property type="entry name" value="PRX_like2"/>
    <property type="match status" value="1"/>
</dbReference>
<dbReference type="EMBL" id="MTHD01000007">
    <property type="protein sequence ID" value="OMG51817.1"/>
    <property type="molecule type" value="Genomic_DNA"/>
</dbReference>
<dbReference type="GO" id="GO:0016209">
    <property type="term" value="F:antioxidant activity"/>
    <property type="evidence" value="ECO:0007669"/>
    <property type="project" value="InterPro"/>
</dbReference>
<comment type="caution">
    <text evidence="2">The sequence shown here is derived from an EMBL/GenBank/DDBJ whole genome shotgun (WGS) entry which is preliminary data.</text>
</comment>
<dbReference type="InterPro" id="IPR000866">
    <property type="entry name" value="AhpC/TSA"/>
</dbReference>
<feature type="domain" description="Thioredoxin" evidence="1">
    <location>
        <begin position="4"/>
        <end position="167"/>
    </location>
</feature>
<evidence type="ECO:0000259" key="1">
    <source>
        <dbReference type="PROSITE" id="PS51352"/>
    </source>
</evidence>
<dbReference type="GO" id="GO:0016491">
    <property type="term" value="F:oxidoreductase activity"/>
    <property type="evidence" value="ECO:0007669"/>
    <property type="project" value="InterPro"/>
</dbReference>
<proteinExistence type="predicted"/>
<gene>
    <name evidence="2" type="ORF">BJN45_16475</name>
</gene>
<dbReference type="SUPFAM" id="SSF52833">
    <property type="entry name" value="Thioredoxin-like"/>
    <property type="match status" value="1"/>
</dbReference>
<dbReference type="InterPro" id="IPR013766">
    <property type="entry name" value="Thioredoxin_domain"/>
</dbReference>
<dbReference type="Proteomes" id="UP000187526">
    <property type="component" value="Unassembled WGS sequence"/>
</dbReference>
<dbReference type="STRING" id="418702.BJN45_16475"/>
<dbReference type="Gene3D" id="3.40.30.10">
    <property type="entry name" value="Glutaredoxin"/>
    <property type="match status" value="1"/>
</dbReference>
<dbReference type="Pfam" id="PF00578">
    <property type="entry name" value="AhpC-TSA"/>
    <property type="match status" value="1"/>
</dbReference>
<dbReference type="RefSeq" id="WP_076097241.1">
    <property type="nucleotide sequence ID" value="NZ_MTHD01000007.1"/>
</dbReference>
<sequence>MPSLMPRQPVPALAVESLSGNGLQLRSGQAGNFSLVVFYRGYHCPLCRAYLTELNRLADDFGQRGVELLVLSSDTQERAQLAASEWSLGRLDLGYGLSIEQARAWGLYVSTGRGLTSTGVEEPALFSEPGIYLARPDLTLYWGSVQTMPFARPHFADMLGAIDFVLAKNYPARGEA</sequence>
<name>A0A1R1HZ82_9RHOO</name>
<reference evidence="2 3" key="1">
    <citation type="submission" date="2016-10" db="EMBL/GenBank/DDBJ databases">
        <title>Alkaliphiles isolated from bioreactors.</title>
        <authorList>
            <person name="Salah Z."/>
            <person name="Rout S.P."/>
            <person name="Humphreys P.N."/>
        </authorList>
    </citation>
    <scope>NUCLEOTIDE SEQUENCE [LARGE SCALE GENOMIC DNA]</scope>
    <source>
        <strain evidence="2 3">ZS02</strain>
    </source>
</reference>
<evidence type="ECO:0000313" key="2">
    <source>
        <dbReference type="EMBL" id="OMG51817.1"/>
    </source>
</evidence>
<dbReference type="PROSITE" id="PS51352">
    <property type="entry name" value="THIOREDOXIN_2"/>
    <property type="match status" value="1"/>
</dbReference>
<dbReference type="AlphaFoldDB" id="A0A1R1HZ82"/>
<organism evidence="2 3">
    <name type="scientific">Azonexus hydrophilus</name>
    <dbReference type="NCBI Taxonomy" id="418702"/>
    <lineage>
        <taxon>Bacteria</taxon>
        <taxon>Pseudomonadati</taxon>
        <taxon>Pseudomonadota</taxon>
        <taxon>Betaproteobacteria</taxon>
        <taxon>Rhodocyclales</taxon>
        <taxon>Azonexaceae</taxon>
        <taxon>Azonexus</taxon>
    </lineage>
</organism>
<dbReference type="InterPro" id="IPR036249">
    <property type="entry name" value="Thioredoxin-like_sf"/>
</dbReference>